<keyword evidence="15" id="KW-1185">Reference proteome</keyword>
<evidence type="ECO:0000256" key="1">
    <source>
        <dbReference type="ARBA" id="ARBA00008867"/>
    </source>
</evidence>
<dbReference type="Gene3D" id="3.30.200.20">
    <property type="entry name" value="Phosphorylase Kinase, domain 1"/>
    <property type="match status" value="1"/>
</dbReference>
<evidence type="ECO:0000256" key="6">
    <source>
        <dbReference type="ARBA" id="ARBA00022777"/>
    </source>
</evidence>
<comment type="similarity">
    <text evidence="1">Belongs to the protein kinase superfamily. CMGC Ser/Thr protein kinase family. MNB/DYRK subfamily.</text>
</comment>
<feature type="compositionally biased region" description="Low complexity" evidence="12">
    <location>
        <begin position="73"/>
        <end position="83"/>
    </location>
</feature>
<evidence type="ECO:0000256" key="2">
    <source>
        <dbReference type="ARBA" id="ARBA00013203"/>
    </source>
</evidence>
<dbReference type="EC" id="2.7.12.1" evidence="2"/>
<dbReference type="Proteomes" id="UP001165289">
    <property type="component" value="Unassembled WGS sequence"/>
</dbReference>
<dbReference type="Gene3D" id="3.30.10.30">
    <property type="entry name" value="DYRK"/>
    <property type="match status" value="1"/>
</dbReference>
<feature type="binding site" evidence="11">
    <location>
        <position position="287"/>
    </location>
    <ligand>
        <name>ATP</name>
        <dbReference type="ChEBI" id="CHEBI:30616"/>
    </ligand>
</feature>
<feature type="compositionally biased region" description="Polar residues" evidence="12">
    <location>
        <begin position="102"/>
        <end position="125"/>
    </location>
</feature>
<organism evidence="14 15">
    <name type="scientific">Oopsacas minuta</name>
    <dbReference type="NCBI Taxonomy" id="111878"/>
    <lineage>
        <taxon>Eukaryota</taxon>
        <taxon>Metazoa</taxon>
        <taxon>Porifera</taxon>
        <taxon>Hexactinellida</taxon>
        <taxon>Hexasterophora</taxon>
        <taxon>Lyssacinosida</taxon>
        <taxon>Leucopsacidae</taxon>
        <taxon>Oopsacas</taxon>
    </lineage>
</organism>
<dbReference type="InterPro" id="IPR017441">
    <property type="entry name" value="Protein_kinase_ATP_BS"/>
</dbReference>
<dbReference type="PANTHER" id="PTHR24058">
    <property type="entry name" value="DUAL SPECIFICITY PROTEIN KINASE"/>
    <property type="match status" value="1"/>
</dbReference>
<dbReference type="PROSITE" id="PS00107">
    <property type="entry name" value="PROTEIN_KINASE_ATP"/>
    <property type="match status" value="1"/>
</dbReference>
<dbReference type="GO" id="GO:0005524">
    <property type="term" value="F:ATP binding"/>
    <property type="evidence" value="ECO:0007669"/>
    <property type="project" value="UniProtKB-UniRule"/>
</dbReference>
<comment type="catalytic activity">
    <reaction evidence="8">
        <text>L-seryl-[protein] + ATP = O-phospho-L-seryl-[protein] + ADP + H(+)</text>
        <dbReference type="Rhea" id="RHEA:17989"/>
        <dbReference type="Rhea" id="RHEA-COMP:9863"/>
        <dbReference type="Rhea" id="RHEA-COMP:11604"/>
        <dbReference type="ChEBI" id="CHEBI:15378"/>
        <dbReference type="ChEBI" id="CHEBI:29999"/>
        <dbReference type="ChEBI" id="CHEBI:30616"/>
        <dbReference type="ChEBI" id="CHEBI:83421"/>
        <dbReference type="ChEBI" id="CHEBI:456216"/>
        <dbReference type="EC" id="2.7.12.1"/>
    </reaction>
</comment>
<protein>
    <recommendedName>
        <fullName evidence="2">dual-specificity kinase</fullName>
        <ecNumber evidence="2">2.7.12.1</ecNumber>
    </recommendedName>
</protein>
<dbReference type="InterPro" id="IPR008271">
    <property type="entry name" value="Ser/Thr_kinase_AS"/>
</dbReference>
<accession>A0AAV7JCJ6</accession>
<dbReference type="GO" id="GO:0005737">
    <property type="term" value="C:cytoplasm"/>
    <property type="evidence" value="ECO:0007669"/>
    <property type="project" value="TreeGrafter"/>
</dbReference>
<dbReference type="PROSITE" id="PS50011">
    <property type="entry name" value="PROTEIN_KINASE_DOM"/>
    <property type="match status" value="1"/>
</dbReference>
<proteinExistence type="inferred from homology"/>
<evidence type="ECO:0000256" key="8">
    <source>
        <dbReference type="ARBA" id="ARBA00049003"/>
    </source>
</evidence>
<dbReference type="FunFam" id="1.10.510.10:FF:000112">
    <property type="entry name" value="Putative dual specificity tyrosine-phosphorylation-regulated kinase 2"/>
    <property type="match status" value="1"/>
</dbReference>
<evidence type="ECO:0000256" key="7">
    <source>
        <dbReference type="ARBA" id="ARBA00022840"/>
    </source>
</evidence>
<evidence type="ECO:0000256" key="11">
    <source>
        <dbReference type="PROSITE-ProRule" id="PRU10141"/>
    </source>
</evidence>
<dbReference type="EMBL" id="JAKMXF010000354">
    <property type="protein sequence ID" value="KAI6646462.1"/>
    <property type="molecule type" value="Genomic_DNA"/>
</dbReference>
<dbReference type="SUPFAM" id="SSF56112">
    <property type="entry name" value="Protein kinase-like (PK-like)"/>
    <property type="match status" value="1"/>
</dbReference>
<keyword evidence="7 11" id="KW-0067">ATP-binding</keyword>
<dbReference type="PANTHER" id="PTHR24058:SF22">
    <property type="entry name" value="DUAL SPECIFICITY TYROSINE-PHOSPHORYLATION-REGULATED KINASE 4"/>
    <property type="match status" value="1"/>
</dbReference>
<evidence type="ECO:0000313" key="15">
    <source>
        <dbReference type="Proteomes" id="UP001165289"/>
    </source>
</evidence>
<evidence type="ECO:0000313" key="14">
    <source>
        <dbReference type="EMBL" id="KAI6646462.1"/>
    </source>
</evidence>
<sequence>MSYETGGKSGSKTGGSFIPSILRIKNNSDKTKSGISPVRIGGKPPDISSPITYYGPSIPYRHSSSHDARLVASNSYSSSQSKSKYPEIQRGHPLSYKPPLLSTGTIENDTSPSTKSNRPSKNSTGAIAFPCATKPSYLPSQKSPSSDTDLCKIGRTAPQLHQPTPLRTSPAPFHKLSTSSIDNTLICLPYAPSTVLKLYKDRISAYEQKEVEKYPEIWFFGGDAKKIQAEPGKPFNNGFDDDNGSYRKVTNDHIAYRYESLETIGKGSFGQVVKAYDHRAHINVAIKVIRNKKRFHHQALVEVKILDHLKRKDKDGTHNIIQMLEHFYFRNHLCIVFELLSINLYEMIKKNQFQGFSLSLVRKLAISMLHCLRLLYRERIIHCDLKPENILLRARNQYSIKVIDFGSSCYEEEKIYTYIQSRFYRSPEVILGLAYGIPIDMWSFGCILAELHTGYPLFPGNDEYEQLACIMEIMGVPPMALLEDAQRKRVFFDESNNPRQLTNSKGKVRKPSTKLLGTALKTDDHRFIDFIKRALTWDPNLRMTPDEALLHDWVQDGKAKTRPLPKYKAPASTYSSGSTSVLSGYSHSSLPHTKEQHIAPFNTSLIDYHDFKTGKVDCNSKMNEHPIVCGKMSSNKEMLDSKNKLEVSRDAYLRHNSVCIPQAMVPSSKPKKDFAYYDLTKVSHNEGRRYSQMQTSQKDFTQSLQRFEVKNKNYGYGEFDNAKKETTSKKDYTQLGPSLSYAAGSIREHAKPISFSHLPRLSSNKEF</sequence>
<dbReference type="PROSITE" id="PS00108">
    <property type="entry name" value="PROTEIN_KINASE_ST"/>
    <property type="match status" value="1"/>
</dbReference>
<gene>
    <name evidence="14" type="ORF">LOD99_12583</name>
</gene>
<dbReference type="InterPro" id="IPR000719">
    <property type="entry name" value="Prot_kinase_dom"/>
</dbReference>
<dbReference type="SMART" id="SM00220">
    <property type="entry name" value="S_TKc"/>
    <property type="match status" value="1"/>
</dbReference>
<comment type="catalytic activity">
    <reaction evidence="10">
        <text>L-tyrosyl-[protein] + ATP = O-phospho-L-tyrosyl-[protein] + ADP + H(+)</text>
        <dbReference type="Rhea" id="RHEA:10596"/>
        <dbReference type="Rhea" id="RHEA-COMP:10136"/>
        <dbReference type="Rhea" id="RHEA-COMP:20101"/>
        <dbReference type="ChEBI" id="CHEBI:15378"/>
        <dbReference type="ChEBI" id="CHEBI:30616"/>
        <dbReference type="ChEBI" id="CHEBI:46858"/>
        <dbReference type="ChEBI" id="CHEBI:61978"/>
        <dbReference type="ChEBI" id="CHEBI:456216"/>
        <dbReference type="EC" id="2.7.12.1"/>
    </reaction>
</comment>
<dbReference type="GO" id="GO:0004712">
    <property type="term" value="F:protein serine/threonine/tyrosine kinase activity"/>
    <property type="evidence" value="ECO:0007669"/>
    <property type="project" value="UniProtKB-EC"/>
</dbReference>
<feature type="region of interest" description="Disordered" evidence="12">
    <location>
        <begin position="72"/>
        <end position="126"/>
    </location>
</feature>
<dbReference type="InterPro" id="IPR050494">
    <property type="entry name" value="Ser_Thr_dual-spec_kinase"/>
</dbReference>
<name>A0AAV7JCJ6_9METZ</name>
<comment type="caution">
    <text evidence="14">The sequence shown here is derived from an EMBL/GenBank/DDBJ whole genome shotgun (WGS) entry which is preliminary data.</text>
</comment>
<evidence type="ECO:0000256" key="5">
    <source>
        <dbReference type="ARBA" id="ARBA00022741"/>
    </source>
</evidence>
<evidence type="ECO:0000256" key="3">
    <source>
        <dbReference type="ARBA" id="ARBA00022527"/>
    </source>
</evidence>
<keyword evidence="6" id="KW-0418">Kinase</keyword>
<dbReference type="InterPro" id="IPR011009">
    <property type="entry name" value="Kinase-like_dom_sf"/>
</dbReference>
<evidence type="ECO:0000256" key="10">
    <source>
        <dbReference type="ARBA" id="ARBA00051680"/>
    </source>
</evidence>
<dbReference type="GO" id="GO:0005856">
    <property type="term" value="C:cytoskeleton"/>
    <property type="evidence" value="ECO:0007669"/>
    <property type="project" value="TreeGrafter"/>
</dbReference>
<dbReference type="Gene3D" id="1.10.510.10">
    <property type="entry name" value="Transferase(Phosphotransferase) domain 1"/>
    <property type="match status" value="1"/>
</dbReference>
<keyword evidence="4" id="KW-0808">Transferase</keyword>
<dbReference type="InterPro" id="IPR042521">
    <property type="entry name" value="DYRK"/>
</dbReference>
<keyword evidence="3" id="KW-0723">Serine/threonine-protein kinase</keyword>
<keyword evidence="5 11" id="KW-0547">Nucleotide-binding</keyword>
<feature type="region of interest" description="Disordered" evidence="12">
    <location>
        <begin position="1"/>
        <end position="48"/>
    </location>
</feature>
<dbReference type="GO" id="GO:0004674">
    <property type="term" value="F:protein serine/threonine kinase activity"/>
    <property type="evidence" value="ECO:0007669"/>
    <property type="project" value="UniProtKB-KW"/>
</dbReference>
<comment type="catalytic activity">
    <reaction evidence="9">
        <text>L-threonyl-[protein] + ATP = O-phospho-L-threonyl-[protein] + ADP + H(+)</text>
        <dbReference type="Rhea" id="RHEA:46608"/>
        <dbReference type="Rhea" id="RHEA-COMP:11060"/>
        <dbReference type="Rhea" id="RHEA-COMP:11605"/>
        <dbReference type="ChEBI" id="CHEBI:15378"/>
        <dbReference type="ChEBI" id="CHEBI:30013"/>
        <dbReference type="ChEBI" id="CHEBI:30616"/>
        <dbReference type="ChEBI" id="CHEBI:61977"/>
        <dbReference type="ChEBI" id="CHEBI:456216"/>
        <dbReference type="EC" id="2.7.12.1"/>
    </reaction>
</comment>
<evidence type="ECO:0000259" key="13">
    <source>
        <dbReference type="PROSITE" id="PS50011"/>
    </source>
</evidence>
<evidence type="ECO:0000256" key="9">
    <source>
        <dbReference type="ARBA" id="ARBA00049308"/>
    </source>
</evidence>
<evidence type="ECO:0000256" key="4">
    <source>
        <dbReference type="ARBA" id="ARBA00022679"/>
    </source>
</evidence>
<reference evidence="14 15" key="1">
    <citation type="journal article" date="2023" name="BMC Biol.">
        <title>The compact genome of the sponge Oopsacas minuta (Hexactinellida) is lacking key metazoan core genes.</title>
        <authorList>
            <person name="Santini S."/>
            <person name="Schenkelaars Q."/>
            <person name="Jourda C."/>
            <person name="Duchesne M."/>
            <person name="Belahbib H."/>
            <person name="Rocher C."/>
            <person name="Selva M."/>
            <person name="Riesgo A."/>
            <person name="Vervoort M."/>
            <person name="Leys S.P."/>
            <person name="Kodjabachian L."/>
            <person name="Le Bivic A."/>
            <person name="Borchiellini C."/>
            <person name="Claverie J.M."/>
            <person name="Renard E."/>
        </authorList>
    </citation>
    <scope>NUCLEOTIDE SEQUENCE [LARGE SCALE GENOMIC DNA]</scope>
    <source>
        <strain evidence="14">SPO-2</strain>
    </source>
</reference>
<dbReference type="GO" id="GO:0005634">
    <property type="term" value="C:nucleus"/>
    <property type="evidence" value="ECO:0007669"/>
    <property type="project" value="TreeGrafter"/>
</dbReference>
<feature type="domain" description="Protein kinase" evidence="13">
    <location>
        <begin position="258"/>
        <end position="554"/>
    </location>
</feature>
<evidence type="ECO:0000256" key="12">
    <source>
        <dbReference type="SAM" id="MobiDB-lite"/>
    </source>
</evidence>
<dbReference type="Pfam" id="PF00069">
    <property type="entry name" value="Pkinase"/>
    <property type="match status" value="1"/>
</dbReference>
<dbReference type="AlphaFoldDB" id="A0AAV7JCJ6"/>